<sequence>MEWASFLCENGPFHSGLGRLVGMAVSPREVFPAACPVLLPASISLSLLVGRRLRRAYRHATSMKTLISSVRPLEHRGPPEGEADDEAAHQDAGGPRHHAA</sequence>
<keyword evidence="2" id="KW-1133">Transmembrane helix</keyword>
<gene>
    <name evidence="3" type="ORF">TSIB3V08_LOCUS894</name>
</gene>
<dbReference type="EMBL" id="OC000241">
    <property type="protein sequence ID" value="CAD7256614.1"/>
    <property type="molecule type" value="Genomic_DNA"/>
</dbReference>
<protein>
    <submittedName>
        <fullName evidence="3">Uncharacterized protein</fullName>
    </submittedName>
</protein>
<dbReference type="AlphaFoldDB" id="A0A7R9ALI1"/>
<evidence type="ECO:0000256" key="1">
    <source>
        <dbReference type="SAM" id="MobiDB-lite"/>
    </source>
</evidence>
<name>A0A7R9ALI1_TIMSH</name>
<keyword evidence="2" id="KW-0812">Transmembrane</keyword>
<feature type="region of interest" description="Disordered" evidence="1">
    <location>
        <begin position="68"/>
        <end position="100"/>
    </location>
</feature>
<feature type="transmembrane region" description="Helical" evidence="2">
    <location>
        <begin position="30"/>
        <end position="49"/>
    </location>
</feature>
<proteinExistence type="predicted"/>
<evidence type="ECO:0000313" key="3">
    <source>
        <dbReference type="EMBL" id="CAD7256614.1"/>
    </source>
</evidence>
<organism evidence="3">
    <name type="scientific">Timema shepardi</name>
    <name type="common">Walking stick</name>
    <dbReference type="NCBI Taxonomy" id="629360"/>
    <lineage>
        <taxon>Eukaryota</taxon>
        <taxon>Metazoa</taxon>
        <taxon>Ecdysozoa</taxon>
        <taxon>Arthropoda</taxon>
        <taxon>Hexapoda</taxon>
        <taxon>Insecta</taxon>
        <taxon>Pterygota</taxon>
        <taxon>Neoptera</taxon>
        <taxon>Polyneoptera</taxon>
        <taxon>Phasmatodea</taxon>
        <taxon>Timematodea</taxon>
        <taxon>Timematoidea</taxon>
        <taxon>Timematidae</taxon>
        <taxon>Timema</taxon>
    </lineage>
</organism>
<keyword evidence="2" id="KW-0472">Membrane</keyword>
<reference evidence="3" key="1">
    <citation type="submission" date="2020-11" db="EMBL/GenBank/DDBJ databases">
        <authorList>
            <person name="Tran Van P."/>
        </authorList>
    </citation>
    <scope>NUCLEOTIDE SEQUENCE</scope>
</reference>
<evidence type="ECO:0000256" key="2">
    <source>
        <dbReference type="SAM" id="Phobius"/>
    </source>
</evidence>
<accession>A0A7R9ALI1</accession>